<keyword evidence="6" id="KW-0963">Cytoplasm</keyword>
<dbReference type="NCBIfam" id="TIGR00838">
    <property type="entry name" value="argH"/>
    <property type="match status" value="1"/>
</dbReference>
<dbReference type="Gene3D" id="1.20.200.10">
    <property type="entry name" value="Fumarase/aspartase (Central domain)"/>
    <property type="match status" value="1"/>
</dbReference>
<dbReference type="EC" id="4.3.2.1" evidence="4 6"/>
<dbReference type="InterPro" id="IPR024083">
    <property type="entry name" value="Fumarase/histidase_N"/>
</dbReference>
<evidence type="ECO:0000313" key="8">
    <source>
        <dbReference type="EMBL" id="QDQ73152.1"/>
    </source>
</evidence>
<dbReference type="UniPathway" id="UPA00068">
    <property type="reaction ID" value="UER00114"/>
</dbReference>
<comment type="catalytic activity">
    <reaction evidence="1 6">
        <text>2-(N(omega)-L-arginino)succinate = fumarate + L-arginine</text>
        <dbReference type="Rhea" id="RHEA:24020"/>
        <dbReference type="ChEBI" id="CHEBI:29806"/>
        <dbReference type="ChEBI" id="CHEBI:32682"/>
        <dbReference type="ChEBI" id="CHEBI:57472"/>
        <dbReference type="EC" id="4.3.2.1"/>
    </reaction>
</comment>
<name>A0A516V3P3_9GAMM</name>
<dbReference type="PRINTS" id="PR00149">
    <property type="entry name" value="FUMRATELYASE"/>
</dbReference>
<evidence type="ECO:0000256" key="4">
    <source>
        <dbReference type="ARBA" id="ARBA00012338"/>
    </source>
</evidence>
<evidence type="ECO:0000256" key="5">
    <source>
        <dbReference type="ARBA" id="ARBA00022571"/>
    </source>
</evidence>
<dbReference type="Pfam" id="PF00206">
    <property type="entry name" value="Lyase_1"/>
    <property type="match status" value="1"/>
</dbReference>
<dbReference type="OrthoDB" id="9769623at2"/>
<dbReference type="Proteomes" id="UP000315891">
    <property type="component" value="Chromosome"/>
</dbReference>
<comment type="subcellular location">
    <subcellularLocation>
        <location evidence="6">Cytoplasm</location>
    </subcellularLocation>
</comment>
<keyword evidence="6" id="KW-0028">Amino-acid biosynthesis</keyword>
<dbReference type="AlphaFoldDB" id="A0A516V3P3"/>
<comment type="similarity">
    <text evidence="3">In the N-terminal section; belongs to the lyase 1 family. Argininosuccinate lyase subfamily.</text>
</comment>
<evidence type="ECO:0000256" key="6">
    <source>
        <dbReference type="HAMAP-Rule" id="MF_00006"/>
    </source>
</evidence>
<keyword evidence="5 6" id="KW-0055">Arginine biosynthesis</keyword>
<accession>A0A516V3P3</accession>
<dbReference type="RefSeq" id="WP_143878665.1">
    <property type="nucleotide sequence ID" value="NZ_BAABLZ010000001.1"/>
</dbReference>
<proteinExistence type="inferred from homology"/>
<evidence type="ECO:0000259" key="7">
    <source>
        <dbReference type="Pfam" id="PF00206"/>
    </source>
</evidence>
<dbReference type="InterPro" id="IPR020557">
    <property type="entry name" value="Fumarate_lyase_CS"/>
</dbReference>
<evidence type="ECO:0000313" key="9">
    <source>
        <dbReference type="Proteomes" id="UP000315891"/>
    </source>
</evidence>
<dbReference type="SUPFAM" id="SSF48557">
    <property type="entry name" value="L-aspartase-like"/>
    <property type="match status" value="1"/>
</dbReference>
<dbReference type="GO" id="GO:0042450">
    <property type="term" value="P:L-arginine biosynthetic process via ornithine"/>
    <property type="evidence" value="ECO:0007669"/>
    <property type="project" value="UniProtKB-UniRule"/>
</dbReference>
<dbReference type="Gene3D" id="1.10.40.30">
    <property type="entry name" value="Fumarase/aspartase (C-terminal domain)"/>
    <property type="match status" value="1"/>
</dbReference>
<reference evidence="8 9" key="1">
    <citation type="submission" date="2019-07" db="EMBL/GenBank/DDBJ databases">
        <title>Lysobacter weifangensis sp. nov., isolated from bensulfuron-methyl contaminated farmland soil.</title>
        <authorList>
            <person name="Zhao H."/>
        </authorList>
    </citation>
    <scope>NUCLEOTIDE SEQUENCE [LARGE SCALE GENOMIC DNA]</scope>
    <source>
        <strain evidence="8 9">CC-Bw-6</strain>
    </source>
</reference>
<dbReference type="EMBL" id="CP041742">
    <property type="protein sequence ID" value="QDQ73152.1"/>
    <property type="molecule type" value="Genomic_DNA"/>
</dbReference>
<evidence type="ECO:0000256" key="3">
    <source>
        <dbReference type="ARBA" id="ARBA00005552"/>
    </source>
</evidence>
<dbReference type="PANTHER" id="PTHR43814:SF1">
    <property type="entry name" value="ARGININOSUCCINATE LYASE"/>
    <property type="match status" value="1"/>
</dbReference>
<evidence type="ECO:0000256" key="1">
    <source>
        <dbReference type="ARBA" id="ARBA00000985"/>
    </source>
</evidence>
<gene>
    <name evidence="6 8" type="primary">argH</name>
    <name evidence="8" type="ORF">FNZ56_04325</name>
</gene>
<protein>
    <recommendedName>
        <fullName evidence="4 6">Argininosuccinate lyase</fullName>
        <shortName evidence="6">ASAL</shortName>
        <ecNumber evidence="4 6">4.3.2.1</ecNumber>
    </recommendedName>
    <alternativeName>
        <fullName evidence="6">Arginosuccinase</fullName>
    </alternativeName>
</protein>
<dbReference type="PRINTS" id="PR00145">
    <property type="entry name" value="ARGSUCLYASE"/>
</dbReference>
<comment type="similarity">
    <text evidence="6">Belongs to the lyase 1 family. Argininosuccinate lyase subfamily.</text>
</comment>
<dbReference type="InterPro" id="IPR009049">
    <property type="entry name" value="Argininosuccinate_lyase"/>
</dbReference>
<sequence length="430" mass="46925">MSDLLWQKPGVAVDARIQSFLAGDDVLLDREFFACDIAASRVHAQGLRRIGMLSGDELSALERELDALAEDFRSGAFVLDERYEDGHSAIEARLVERLGEAGKKLHAGRSRNDQVLVATRLWLKEKIQRVAMLAREVATVALDRAEAEATLPMPGYTHLQRAVVSSAGMWWAGWAEAFIDDARRAIDTRNLIDANPLGTAAGYGVNLPLDREFTTEALGFARMQVSPACAQLSRGKFELAALEALGSAMLDLRRLAWDLSLFASAEFGFIALPAKYTTGSSIMPNKRNPDVIELMRATYASVAAAKAEIEQLLSLPSGYHRDLQVSKGALFHGFGKGLAALALLPDLLRKLDWKPEAMRNALEPSMYAADLAVDLAKQGVPFRDAYKQAADPARWSEGDPRASLAARVSPGAAGDLRLGELRRRLEAIAR</sequence>
<organism evidence="8 9">
    <name type="scientific">Pseudoluteimonas lycopersici</name>
    <dbReference type="NCBI Taxonomy" id="1324796"/>
    <lineage>
        <taxon>Bacteria</taxon>
        <taxon>Pseudomonadati</taxon>
        <taxon>Pseudomonadota</taxon>
        <taxon>Gammaproteobacteria</taxon>
        <taxon>Lysobacterales</taxon>
        <taxon>Lysobacteraceae</taxon>
        <taxon>Pseudoluteimonas</taxon>
    </lineage>
</organism>
<dbReference type="InterPro" id="IPR008948">
    <property type="entry name" value="L-Aspartase-like"/>
</dbReference>
<dbReference type="InterPro" id="IPR000362">
    <property type="entry name" value="Fumarate_lyase_fam"/>
</dbReference>
<evidence type="ECO:0000256" key="2">
    <source>
        <dbReference type="ARBA" id="ARBA00004941"/>
    </source>
</evidence>
<keyword evidence="9" id="KW-1185">Reference proteome</keyword>
<dbReference type="PANTHER" id="PTHR43814">
    <property type="entry name" value="ARGININOSUCCINATE LYASE"/>
    <property type="match status" value="1"/>
</dbReference>
<comment type="pathway">
    <text evidence="2 6">Amino-acid biosynthesis; L-arginine biosynthesis; L-arginine from L-ornithine and carbamoyl phosphate: step 3/3.</text>
</comment>
<dbReference type="GO" id="GO:0004056">
    <property type="term" value="F:argininosuccinate lyase activity"/>
    <property type="evidence" value="ECO:0007669"/>
    <property type="project" value="UniProtKB-UniRule"/>
</dbReference>
<dbReference type="GO" id="GO:0005829">
    <property type="term" value="C:cytosol"/>
    <property type="evidence" value="ECO:0007669"/>
    <property type="project" value="TreeGrafter"/>
</dbReference>
<feature type="domain" description="Fumarate lyase N-terminal" evidence="7">
    <location>
        <begin position="34"/>
        <end position="302"/>
    </location>
</feature>
<keyword evidence="6 8" id="KW-0456">Lyase</keyword>
<dbReference type="CDD" id="cd01359">
    <property type="entry name" value="Argininosuccinate_lyase"/>
    <property type="match status" value="1"/>
</dbReference>
<dbReference type="InterPro" id="IPR022761">
    <property type="entry name" value="Fumarate_lyase_N"/>
</dbReference>
<dbReference type="PROSITE" id="PS00163">
    <property type="entry name" value="FUMARATE_LYASES"/>
    <property type="match status" value="1"/>
</dbReference>
<dbReference type="Gene3D" id="1.10.275.10">
    <property type="entry name" value="Fumarase/aspartase (N-terminal domain)"/>
    <property type="match status" value="1"/>
</dbReference>
<dbReference type="HAMAP" id="MF_00006">
    <property type="entry name" value="Arg_succ_lyase"/>
    <property type="match status" value="1"/>
</dbReference>